<keyword evidence="8" id="KW-0175">Coiled coil</keyword>
<evidence type="ECO:0000256" key="2">
    <source>
        <dbReference type="ARBA" id="ARBA00009063"/>
    </source>
</evidence>
<dbReference type="Gene3D" id="1.20.5.110">
    <property type="match status" value="1"/>
</dbReference>
<reference evidence="14" key="1">
    <citation type="journal article" date="2011" name="Genome Biol.">
        <title>Comparative and functional genomics provide insights into the pathogenicity of dermatophytic fungi.</title>
        <authorList>
            <person name="Burmester A."/>
            <person name="Shelest E."/>
            <person name="Gloeckner G."/>
            <person name="Heddergott C."/>
            <person name="Schindler S."/>
            <person name="Staib P."/>
            <person name="Heidel A."/>
            <person name="Felder M."/>
            <person name="Petzold A."/>
            <person name="Szafranski K."/>
            <person name="Feuermann M."/>
            <person name="Pedruzzi I."/>
            <person name="Priebe S."/>
            <person name="Groth M."/>
            <person name="Winkler R."/>
            <person name="Li W."/>
            <person name="Kniemeyer O."/>
            <person name="Schroeckh V."/>
            <person name="Hertweck C."/>
            <person name="Hube B."/>
            <person name="White T.C."/>
            <person name="Platzer M."/>
            <person name="Guthke R."/>
            <person name="Heitman J."/>
            <person name="Woestemeyer J."/>
            <person name="Zipfel P.F."/>
            <person name="Monod M."/>
            <person name="Brakhage A.A."/>
        </authorList>
    </citation>
    <scope>NUCLEOTIDE SEQUENCE [LARGE SCALE GENOMIC DNA]</scope>
    <source>
        <strain evidence="14">HKI 0517</strain>
    </source>
</reference>
<dbReference type="InterPro" id="IPR010989">
    <property type="entry name" value="SNARE"/>
</dbReference>
<comment type="subcellular location">
    <subcellularLocation>
        <location evidence="1">Golgi apparatus membrane</location>
        <topology evidence="1">Single-pass type IV membrane protein</topology>
    </subcellularLocation>
</comment>
<keyword evidence="5" id="KW-0653">Protein transport</keyword>
<evidence type="ECO:0000256" key="7">
    <source>
        <dbReference type="ARBA" id="ARBA00023034"/>
    </source>
</evidence>
<comment type="caution">
    <text evidence="13">The sequence shown here is derived from an EMBL/GenBank/DDBJ whole genome shotgun (WGS) entry which is preliminary data.</text>
</comment>
<dbReference type="AlphaFoldDB" id="D4DLS3"/>
<evidence type="ECO:0000256" key="4">
    <source>
        <dbReference type="ARBA" id="ARBA00022692"/>
    </source>
</evidence>
<dbReference type="CDD" id="cd15851">
    <property type="entry name" value="SNARE_Syntaxin6"/>
    <property type="match status" value="1"/>
</dbReference>
<dbReference type="GeneID" id="9583746"/>
<evidence type="ECO:0000256" key="1">
    <source>
        <dbReference type="ARBA" id="ARBA00004409"/>
    </source>
</evidence>
<keyword evidence="4" id="KW-0812">Transmembrane</keyword>
<dbReference type="HOGENOM" id="CLU_061883_0_0_1"/>
<feature type="compositionally biased region" description="Low complexity" evidence="11">
    <location>
        <begin position="145"/>
        <end position="166"/>
    </location>
</feature>
<dbReference type="Pfam" id="PF09177">
    <property type="entry name" value="STX6_10_61_N"/>
    <property type="match status" value="1"/>
</dbReference>
<dbReference type="Gene3D" id="1.20.58.90">
    <property type="match status" value="1"/>
</dbReference>
<sequence length="291" mass="32886">MNSDMDPFLQVQAYVWPPSQLPTYIRTTHLTTIYNRDILSTLSTTRPLFSSYQRIRSLATSPSNPELIQAREELEATVADLSADLKDLVESVRAIEYDPYRYGLELDEVERRRKLVDDVGKEIEEMRQELQRTVHEHPGTTGKRASSGPSSASAAAAGGSGLPAPSTFDNLLDEEGQERGEDYYSEMEQQRQVELMQDQDQQLDGVFRTVVNLRQQADDMGRELEEQSVMLKDVDTLAERVGGKLQDGVKRVGHIIKKNEGEWALSSFPPFSIDTNTNMRQIQCRAAALRF</sequence>
<accession>D4DLS3</accession>
<dbReference type="GO" id="GO:0000139">
    <property type="term" value="C:Golgi membrane"/>
    <property type="evidence" value="ECO:0007669"/>
    <property type="project" value="UniProtKB-SubCell"/>
</dbReference>
<dbReference type="SMART" id="SM00397">
    <property type="entry name" value="t_SNARE"/>
    <property type="match status" value="1"/>
</dbReference>
<dbReference type="GO" id="GO:0048193">
    <property type="term" value="P:Golgi vesicle transport"/>
    <property type="evidence" value="ECO:0007669"/>
    <property type="project" value="InterPro"/>
</dbReference>
<evidence type="ECO:0000256" key="3">
    <source>
        <dbReference type="ARBA" id="ARBA00022448"/>
    </source>
</evidence>
<proteinExistence type="inferred from homology"/>
<keyword evidence="7" id="KW-0333">Golgi apparatus</keyword>
<feature type="domain" description="T-SNARE coiled-coil homology" evidence="12">
    <location>
        <begin position="193"/>
        <end position="255"/>
    </location>
</feature>
<dbReference type="InterPro" id="IPR000727">
    <property type="entry name" value="T_SNARE_dom"/>
</dbReference>
<evidence type="ECO:0000256" key="8">
    <source>
        <dbReference type="ARBA" id="ARBA00023054"/>
    </source>
</evidence>
<organism evidence="13 14">
    <name type="scientific">Trichophyton verrucosum (strain HKI 0517)</name>
    <dbReference type="NCBI Taxonomy" id="663202"/>
    <lineage>
        <taxon>Eukaryota</taxon>
        <taxon>Fungi</taxon>
        <taxon>Dikarya</taxon>
        <taxon>Ascomycota</taxon>
        <taxon>Pezizomycotina</taxon>
        <taxon>Eurotiomycetes</taxon>
        <taxon>Eurotiomycetidae</taxon>
        <taxon>Onygenales</taxon>
        <taxon>Arthrodermataceae</taxon>
        <taxon>Trichophyton</taxon>
    </lineage>
</organism>
<evidence type="ECO:0000256" key="9">
    <source>
        <dbReference type="ARBA" id="ARBA00023136"/>
    </source>
</evidence>
<dbReference type="OrthoDB" id="546861at2759"/>
<keyword evidence="3" id="KW-0813">Transport</keyword>
<evidence type="ECO:0000256" key="5">
    <source>
        <dbReference type="ARBA" id="ARBA00022927"/>
    </source>
</evidence>
<dbReference type="FunFam" id="1.20.58.90:FF:000012">
    <property type="entry name" value="SNARE domain protein"/>
    <property type="match status" value="1"/>
</dbReference>
<dbReference type="KEGG" id="tve:TRV_08147"/>
<feature type="region of interest" description="Disordered" evidence="11">
    <location>
        <begin position="130"/>
        <end position="170"/>
    </location>
</feature>
<dbReference type="Proteomes" id="UP000008383">
    <property type="component" value="Unassembled WGS sequence"/>
</dbReference>
<dbReference type="PROSITE" id="PS50192">
    <property type="entry name" value="T_SNARE"/>
    <property type="match status" value="1"/>
</dbReference>
<dbReference type="InterPro" id="IPR015260">
    <property type="entry name" value="Syntaxin-6/10/61_N"/>
</dbReference>
<dbReference type="EMBL" id="ACYE01000518">
    <property type="protein sequence ID" value="EFE37207.1"/>
    <property type="molecule type" value="Genomic_DNA"/>
</dbReference>
<keyword evidence="14" id="KW-1185">Reference proteome</keyword>
<evidence type="ECO:0000313" key="14">
    <source>
        <dbReference type="Proteomes" id="UP000008383"/>
    </source>
</evidence>
<keyword evidence="6" id="KW-1133">Transmembrane helix</keyword>
<dbReference type="CDD" id="cd21442">
    <property type="entry name" value="SNARE_NTD_STX6-like"/>
    <property type="match status" value="1"/>
</dbReference>
<dbReference type="RefSeq" id="XP_003017852.1">
    <property type="nucleotide sequence ID" value="XM_003017806.1"/>
</dbReference>
<evidence type="ECO:0000256" key="6">
    <source>
        <dbReference type="ARBA" id="ARBA00022989"/>
    </source>
</evidence>
<protein>
    <recommendedName>
        <fullName evidence="10">t-SNARE affecting a late Golgi compartment protein 1</fullName>
    </recommendedName>
</protein>
<dbReference type="GO" id="GO:0015031">
    <property type="term" value="P:protein transport"/>
    <property type="evidence" value="ECO:0007669"/>
    <property type="project" value="UniProtKB-KW"/>
</dbReference>
<evidence type="ECO:0000259" key="12">
    <source>
        <dbReference type="PROSITE" id="PS50192"/>
    </source>
</evidence>
<comment type="similarity">
    <text evidence="2">Belongs to the syntaxin family.</text>
</comment>
<dbReference type="SUPFAM" id="SSF58038">
    <property type="entry name" value="SNARE fusion complex"/>
    <property type="match status" value="1"/>
</dbReference>
<evidence type="ECO:0000256" key="10">
    <source>
        <dbReference type="ARBA" id="ARBA00073343"/>
    </source>
</evidence>
<evidence type="ECO:0000256" key="11">
    <source>
        <dbReference type="SAM" id="MobiDB-lite"/>
    </source>
</evidence>
<evidence type="ECO:0000313" key="13">
    <source>
        <dbReference type="EMBL" id="EFE37207.1"/>
    </source>
</evidence>
<gene>
    <name evidence="13" type="ORF">TRV_08147</name>
</gene>
<name>D4DLS3_TRIVH</name>
<dbReference type="FunFam" id="1.20.5.110:FF:000006">
    <property type="entry name" value="Syntaxin 6"/>
    <property type="match status" value="1"/>
</dbReference>
<dbReference type="SUPFAM" id="SSF47661">
    <property type="entry name" value="t-snare proteins"/>
    <property type="match status" value="1"/>
</dbReference>
<keyword evidence="9" id="KW-0472">Membrane</keyword>